<evidence type="ECO:0000313" key="2">
    <source>
        <dbReference type="EMBL" id="KAK7495247.1"/>
    </source>
</evidence>
<proteinExistence type="predicted"/>
<feature type="compositionally biased region" description="Polar residues" evidence="1">
    <location>
        <begin position="37"/>
        <end position="56"/>
    </location>
</feature>
<name>A0ABD0L7A2_9CAEN</name>
<evidence type="ECO:0000256" key="1">
    <source>
        <dbReference type="SAM" id="MobiDB-lite"/>
    </source>
</evidence>
<dbReference type="EMBL" id="JACVVK020000076">
    <property type="protein sequence ID" value="KAK7495247.1"/>
    <property type="molecule type" value="Genomic_DNA"/>
</dbReference>
<sequence length="76" mass="8495">MEKKASGDGPLLSKLCSSCESRQSVYTRSHHKHLHAQNISKVNTNVESENTESHTPGSLARQAKQVKINFFPNNNF</sequence>
<keyword evidence="3" id="KW-1185">Reference proteome</keyword>
<gene>
    <name evidence="2" type="ORF">BaRGS_00013429</name>
</gene>
<dbReference type="Proteomes" id="UP001519460">
    <property type="component" value="Unassembled WGS sequence"/>
</dbReference>
<feature type="region of interest" description="Disordered" evidence="1">
    <location>
        <begin position="29"/>
        <end position="66"/>
    </location>
</feature>
<comment type="caution">
    <text evidence="2">The sequence shown here is derived from an EMBL/GenBank/DDBJ whole genome shotgun (WGS) entry which is preliminary data.</text>
</comment>
<evidence type="ECO:0000313" key="3">
    <source>
        <dbReference type="Proteomes" id="UP001519460"/>
    </source>
</evidence>
<reference evidence="2 3" key="1">
    <citation type="journal article" date="2023" name="Sci. Data">
        <title>Genome assembly of the Korean intertidal mud-creeper Batillaria attramentaria.</title>
        <authorList>
            <person name="Patra A.K."/>
            <person name="Ho P.T."/>
            <person name="Jun S."/>
            <person name="Lee S.J."/>
            <person name="Kim Y."/>
            <person name="Won Y.J."/>
        </authorList>
    </citation>
    <scope>NUCLEOTIDE SEQUENCE [LARGE SCALE GENOMIC DNA]</scope>
    <source>
        <strain evidence="2">Wonlab-2016</strain>
    </source>
</reference>
<dbReference type="AlphaFoldDB" id="A0ABD0L7A2"/>
<protein>
    <submittedName>
        <fullName evidence="2">Uncharacterized protein</fullName>
    </submittedName>
</protein>
<accession>A0ABD0L7A2</accession>
<organism evidence="2 3">
    <name type="scientific">Batillaria attramentaria</name>
    <dbReference type="NCBI Taxonomy" id="370345"/>
    <lineage>
        <taxon>Eukaryota</taxon>
        <taxon>Metazoa</taxon>
        <taxon>Spiralia</taxon>
        <taxon>Lophotrochozoa</taxon>
        <taxon>Mollusca</taxon>
        <taxon>Gastropoda</taxon>
        <taxon>Caenogastropoda</taxon>
        <taxon>Sorbeoconcha</taxon>
        <taxon>Cerithioidea</taxon>
        <taxon>Batillariidae</taxon>
        <taxon>Batillaria</taxon>
    </lineage>
</organism>